<dbReference type="AlphaFoldDB" id="A0AAN6NFM8"/>
<dbReference type="PANTHER" id="PTHR48022:SF5">
    <property type="entry name" value="ALPHA-GLUCOSIDES PERMEASE MPH2-RELATED"/>
    <property type="match status" value="1"/>
</dbReference>
<evidence type="ECO:0000256" key="7">
    <source>
        <dbReference type="SAM" id="Phobius"/>
    </source>
</evidence>
<sequence length="349" mass="39005">MPFAFEWIFLGILLTAITFAPESPYWYLERDRTAEAYKQLKKLVREGSDERAKEKLALMQHTLQQEEKFDAADEHNLDEQPLWRRCLHDLKRPFSGVDVRRTEIACVAWIIQAMCGSSIIGWAPTLFVSAGLPPSKALSVNIGLPSAGILGTLASWWLMRKMGRRTIYLWGLLVMAVLLVLCGAAAFAPGNSAGWIAGGVLIAYTAIYDLTIGPVCYSIVSEIPSIRLRAPTLAKARGSYLLVNLVNGFLTPKMVGTDAESWGWGSKTGFFYAVMCLLGFVYTWYRIPETKDLSARALDILFQHRAKTREFSNWKAAEFEAIDAEEEESKGTNHRRSTISVWPSATHSS</sequence>
<feature type="transmembrane region" description="Helical" evidence="7">
    <location>
        <begin position="137"/>
        <end position="158"/>
    </location>
</feature>
<dbReference type="Gene3D" id="1.20.1250.20">
    <property type="entry name" value="MFS general substrate transporter like domains"/>
    <property type="match status" value="1"/>
</dbReference>
<feature type="transmembrane region" description="Helical" evidence="7">
    <location>
        <begin position="167"/>
        <end position="188"/>
    </location>
</feature>
<feature type="transmembrane region" description="Helical" evidence="7">
    <location>
        <begin position="194"/>
        <end position="220"/>
    </location>
</feature>
<dbReference type="GO" id="GO:0016020">
    <property type="term" value="C:membrane"/>
    <property type="evidence" value="ECO:0007669"/>
    <property type="project" value="UniProtKB-SubCell"/>
</dbReference>
<evidence type="ECO:0000313" key="10">
    <source>
        <dbReference type="Proteomes" id="UP001303473"/>
    </source>
</evidence>
<dbReference type="InterPro" id="IPR050360">
    <property type="entry name" value="MFS_Sugar_Transporters"/>
</dbReference>
<evidence type="ECO:0000256" key="1">
    <source>
        <dbReference type="ARBA" id="ARBA00004141"/>
    </source>
</evidence>
<dbReference type="InterPro" id="IPR020846">
    <property type="entry name" value="MFS_dom"/>
</dbReference>
<dbReference type="EMBL" id="MU853760">
    <property type="protein sequence ID" value="KAK3944231.1"/>
    <property type="molecule type" value="Genomic_DNA"/>
</dbReference>
<keyword evidence="10" id="KW-1185">Reference proteome</keyword>
<dbReference type="GO" id="GO:0005351">
    <property type="term" value="F:carbohydrate:proton symporter activity"/>
    <property type="evidence" value="ECO:0007669"/>
    <property type="project" value="TreeGrafter"/>
</dbReference>
<feature type="region of interest" description="Disordered" evidence="6">
    <location>
        <begin position="324"/>
        <end position="349"/>
    </location>
</feature>
<feature type="domain" description="Major facilitator superfamily (MFS) profile" evidence="8">
    <location>
        <begin position="1"/>
        <end position="291"/>
    </location>
</feature>
<comment type="subcellular location">
    <subcellularLocation>
        <location evidence="1">Membrane</location>
        <topology evidence="1">Multi-pass membrane protein</topology>
    </subcellularLocation>
</comment>
<evidence type="ECO:0000313" key="9">
    <source>
        <dbReference type="EMBL" id="KAK3944231.1"/>
    </source>
</evidence>
<comment type="similarity">
    <text evidence="2">Belongs to the major facilitator superfamily. Sugar transporter (TC 2.A.1.1) family.</text>
</comment>
<evidence type="ECO:0000256" key="4">
    <source>
        <dbReference type="ARBA" id="ARBA00022989"/>
    </source>
</evidence>
<dbReference type="Pfam" id="PF00083">
    <property type="entry name" value="Sugar_tr"/>
    <property type="match status" value="1"/>
</dbReference>
<keyword evidence="5 7" id="KW-0472">Membrane</keyword>
<proteinExistence type="inferred from homology"/>
<feature type="transmembrane region" description="Helical" evidence="7">
    <location>
        <begin position="6"/>
        <end position="28"/>
    </location>
</feature>
<keyword evidence="4 7" id="KW-1133">Transmembrane helix</keyword>
<dbReference type="InterPro" id="IPR005828">
    <property type="entry name" value="MFS_sugar_transport-like"/>
</dbReference>
<protein>
    <submittedName>
        <fullName evidence="9">General substrate transporter</fullName>
    </submittedName>
</protein>
<dbReference type="Proteomes" id="UP001303473">
    <property type="component" value="Unassembled WGS sequence"/>
</dbReference>
<dbReference type="PROSITE" id="PS50850">
    <property type="entry name" value="MFS"/>
    <property type="match status" value="1"/>
</dbReference>
<evidence type="ECO:0000256" key="6">
    <source>
        <dbReference type="SAM" id="MobiDB-lite"/>
    </source>
</evidence>
<evidence type="ECO:0000259" key="8">
    <source>
        <dbReference type="PROSITE" id="PS50850"/>
    </source>
</evidence>
<organism evidence="9 10">
    <name type="scientific">Diplogelasinospora grovesii</name>
    <dbReference type="NCBI Taxonomy" id="303347"/>
    <lineage>
        <taxon>Eukaryota</taxon>
        <taxon>Fungi</taxon>
        <taxon>Dikarya</taxon>
        <taxon>Ascomycota</taxon>
        <taxon>Pezizomycotina</taxon>
        <taxon>Sordariomycetes</taxon>
        <taxon>Sordariomycetidae</taxon>
        <taxon>Sordariales</taxon>
        <taxon>Diplogelasinosporaceae</taxon>
        <taxon>Diplogelasinospora</taxon>
    </lineage>
</organism>
<evidence type="ECO:0000256" key="2">
    <source>
        <dbReference type="ARBA" id="ARBA00010992"/>
    </source>
</evidence>
<feature type="transmembrane region" description="Helical" evidence="7">
    <location>
        <begin position="104"/>
        <end position="125"/>
    </location>
</feature>
<dbReference type="PANTHER" id="PTHR48022">
    <property type="entry name" value="PLASTIDIC GLUCOSE TRANSPORTER 4"/>
    <property type="match status" value="1"/>
</dbReference>
<gene>
    <name evidence="9" type="ORF">QBC46DRAFT_374765</name>
</gene>
<keyword evidence="3 7" id="KW-0812">Transmembrane</keyword>
<dbReference type="InterPro" id="IPR036259">
    <property type="entry name" value="MFS_trans_sf"/>
</dbReference>
<accession>A0AAN6NFM8</accession>
<feature type="compositionally biased region" description="Polar residues" evidence="6">
    <location>
        <begin position="338"/>
        <end position="349"/>
    </location>
</feature>
<feature type="transmembrane region" description="Helical" evidence="7">
    <location>
        <begin position="270"/>
        <end position="287"/>
    </location>
</feature>
<dbReference type="SUPFAM" id="SSF103473">
    <property type="entry name" value="MFS general substrate transporter"/>
    <property type="match status" value="1"/>
</dbReference>
<name>A0AAN6NFM8_9PEZI</name>
<evidence type="ECO:0000256" key="3">
    <source>
        <dbReference type="ARBA" id="ARBA00022692"/>
    </source>
</evidence>
<evidence type="ECO:0000256" key="5">
    <source>
        <dbReference type="ARBA" id="ARBA00023136"/>
    </source>
</evidence>
<comment type="caution">
    <text evidence="9">The sequence shown here is derived from an EMBL/GenBank/DDBJ whole genome shotgun (WGS) entry which is preliminary data.</text>
</comment>
<reference evidence="10" key="1">
    <citation type="journal article" date="2023" name="Mol. Phylogenet. Evol.">
        <title>Genome-scale phylogeny and comparative genomics of the fungal order Sordariales.</title>
        <authorList>
            <person name="Hensen N."/>
            <person name="Bonometti L."/>
            <person name="Westerberg I."/>
            <person name="Brannstrom I.O."/>
            <person name="Guillou S."/>
            <person name="Cros-Aarteil S."/>
            <person name="Calhoun S."/>
            <person name="Haridas S."/>
            <person name="Kuo A."/>
            <person name="Mondo S."/>
            <person name="Pangilinan J."/>
            <person name="Riley R."/>
            <person name="LaButti K."/>
            <person name="Andreopoulos B."/>
            <person name="Lipzen A."/>
            <person name="Chen C."/>
            <person name="Yan M."/>
            <person name="Daum C."/>
            <person name="Ng V."/>
            <person name="Clum A."/>
            <person name="Steindorff A."/>
            <person name="Ohm R.A."/>
            <person name="Martin F."/>
            <person name="Silar P."/>
            <person name="Natvig D.O."/>
            <person name="Lalanne C."/>
            <person name="Gautier V."/>
            <person name="Ament-Velasquez S.L."/>
            <person name="Kruys A."/>
            <person name="Hutchinson M.I."/>
            <person name="Powell A.J."/>
            <person name="Barry K."/>
            <person name="Miller A.N."/>
            <person name="Grigoriev I.V."/>
            <person name="Debuchy R."/>
            <person name="Gladieux P."/>
            <person name="Hiltunen Thoren M."/>
            <person name="Johannesson H."/>
        </authorList>
    </citation>
    <scope>NUCLEOTIDE SEQUENCE [LARGE SCALE GENOMIC DNA]</scope>
    <source>
        <strain evidence="10">CBS 340.73</strain>
    </source>
</reference>